<reference evidence="1" key="1">
    <citation type="submission" date="2023-04" db="EMBL/GenBank/DDBJ databases">
        <title>Comparative genomic analysis of Cohnella hashimotonis sp. nov., isolated from the International Space Station.</title>
        <authorList>
            <person name="Venkateswaran K."/>
            <person name="Simpson A."/>
        </authorList>
    </citation>
    <scope>NUCLEOTIDE SEQUENCE</scope>
    <source>
        <strain evidence="1">F6_2S_P_1</strain>
    </source>
</reference>
<protein>
    <submittedName>
        <fullName evidence="1">Uncharacterized protein</fullName>
    </submittedName>
</protein>
<comment type="caution">
    <text evidence="1">The sequence shown here is derived from an EMBL/GenBank/DDBJ whole genome shotgun (WGS) entry which is preliminary data.</text>
</comment>
<sequence>MSYTCEQLAEAFEGANLSVHGVYRTTLAADSAYTDHIERPTQLENRLLMSARAVKQGPASQMVSETLKLIHAHNAEPITLHRLAERHGLVLGPK</sequence>
<evidence type="ECO:0000313" key="1">
    <source>
        <dbReference type="EMBL" id="MDI4648316.1"/>
    </source>
</evidence>
<gene>
    <name evidence="1" type="ORF">KB449_25415</name>
</gene>
<dbReference type="EMBL" id="JAGRPV010000001">
    <property type="protein sequence ID" value="MDI4648316.1"/>
    <property type="molecule type" value="Genomic_DNA"/>
</dbReference>
<organism evidence="1 2">
    <name type="scientific">Cohnella hashimotonis</name>
    <dbReference type="NCBI Taxonomy" id="2826895"/>
    <lineage>
        <taxon>Bacteria</taxon>
        <taxon>Bacillati</taxon>
        <taxon>Bacillota</taxon>
        <taxon>Bacilli</taxon>
        <taxon>Bacillales</taxon>
        <taxon>Paenibacillaceae</taxon>
        <taxon>Cohnella</taxon>
    </lineage>
</organism>
<evidence type="ECO:0000313" key="2">
    <source>
        <dbReference type="Proteomes" id="UP001161691"/>
    </source>
</evidence>
<keyword evidence="2" id="KW-1185">Reference proteome</keyword>
<proteinExistence type="predicted"/>
<dbReference type="RefSeq" id="WP_282911040.1">
    <property type="nucleotide sequence ID" value="NZ_JAGRPV010000001.1"/>
</dbReference>
<dbReference type="Proteomes" id="UP001161691">
    <property type="component" value="Unassembled WGS sequence"/>
</dbReference>
<accession>A0ABT6TP39</accession>
<name>A0ABT6TP39_9BACL</name>